<dbReference type="AlphaFoldDB" id="A0A286IFH9"/>
<dbReference type="Proteomes" id="UP000219465">
    <property type="component" value="Unassembled WGS sequence"/>
</dbReference>
<dbReference type="InterPro" id="IPR050297">
    <property type="entry name" value="LipidA_mod_glycosyltrf_83"/>
</dbReference>
<dbReference type="GO" id="GO:0006493">
    <property type="term" value="P:protein O-linked glycosylation"/>
    <property type="evidence" value="ECO:0007669"/>
    <property type="project" value="InterPro"/>
</dbReference>
<feature type="transmembrane region" description="Helical" evidence="8">
    <location>
        <begin position="108"/>
        <end position="129"/>
    </location>
</feature>
<feature type="transmembrane region" description="Helical" evidence="8">
    <location>
        <begin position="331"/>
        <end position="347"/>
    </location>
</feature>
<keyword evidence="4 10" id="KW-0808">Transferase</keyword>
<organism evidence="10 11">
    <name type="scientific">Hoeflea halophila</name>
    <dbReference type="NCBI Taxonomy" id="714899"/>
    <lineage>
        <taxon>Bacteria</taxon>
        <taxon>Pseudomonadati</taxon>
        <taxon>Pseudomonadota</taxon>
        <taxon>Alphaproteobacteria</taxon>
        <taxon>Hyphomicrobiales</taxon>
        <taxon>Rhizobiaceae</taxon>
        <taxon>Hoeflea</taxon>
    </lineage>
</organism>
<gene>
    <name evidence="10" type="ORF">SAMN05877838_3805</name>
</gene>
<evidence type="ECO:0000256" key="3">
    <source>
        <dbReference type="ARBA" id="ARBA00022676"/>
    </source>
</evidence>
<dbReference type="GO" id="GO:0000030">
    <property type="term" value="F:mannosyltransferase activity"/>
    <property type="evidence" value="ECO:0007669"/>
    <property type="project" value="InterPro"/>
</dbReference>
<evidence type="ECO:0000313" key="11">
    <source>
        <dbReference type="Proteomes" id="UP000219465"/>
    </source>
</evidence>
<keyword evidence="6 8" id="KW-1133">Transmembrane helix</keyword>
<evidence type="ECO:0000256" key="8">
    <source>
        <dbReference type="SAM" id="Phobius"/>
    </source>
</evidence>
<keyword evidence="3" id="KW-0328">Glycosyltransferase</keyword>
<dbReference type="GO" id="GO:0010041">
    <property type="term" value="P:response to iron(III) ion"/>
    <property type="evidence" value="ECO:0007669"/>
    <property type="project" value="TreeGrafter"/>
</dbReference>
<feature type="transmembrane region" description="Helical" evidence="8">
    <location>
        <begin position="292"/>
        <end position="311"/>
    </location>
</feature>
<reference evidence="11" key="1">
    <citation type="submission" date="2017-08" db="EMBL/GenBank/DDBJ databases">
        <authorList>
            <person name="Varghese N."/>
            <person name="Submissions S."/>
        </authorList>
    </citation>
    <scope>NUCLEOTIDE SEQUENCE [LARGE SCALE GENOMIC DNA]</scope>
    <source>
        <strain evidence="11">KCTC 23107</strain>
    </source>
</reference>
<evidence type="ECO:0000256" key="1">
    <source>
        <dbReference type="ARBA" id="ARBA00004651"/>
    </source>
</evidence>
<proteinExistence type="predicted"/>
<dbReference type="PANTHER" id="PTHR33908:SF3">
    <property type="entry name" value="UNDECAPRENYL PHOSPHATE-ALPHA-4-AMINO-4-DEOXY-L-ARABINOSE ARABINOSYL TRANSFERASE"/>
    <property type="match status" value="1"/>
</dbReference>
<evidence type="ECO:0000256" key="4">
    <source>
        <dbReference type="ARBA" id="ARBA00022679"/>
    </source>
</evidence>
<evidence type="ECO:0000256" key="7">
    <source>
        <dbReference type="ARBA" id="ARBA00023136"/>
    </source>
</evidence>
<dbReference type="GO" id="GO:0005886">
    <property type="term" value="C:plasma membrane"/>
    <property type="evidence" value="ECO:0007669"/>
    <property type="project" value="UniProtKB-SubCell"/>
</dbReference>
<comment type="subcellular location">
    <subcellularLocation>
        <location evidence="1">Cell membrane</location>
        <topology evidence="1">Multi-pass membrane protein</topology>
    </subcellularLocation>
</comment>
<keyword evidence="2" id="KW-1003">Cell membrane</keyword>
<evidence type="ECO:0000256" key="5">
    <source>
        <dbReference type="ARBA" id="ARBA00022692"/>
    </source>
</evidence>
<evidence type="ECO:0000259" key="9">
    <source>
        <dbReference type="Pfam" id="PF02366"/>
    </source>
</evidence>
<evidence type="ECO:0000313" key="10">
    <source>
        <dbReference type="EMBL" id="SOE18860.1"/>
    </source>
</evidence>
<keyword evidence="5 8" id="KW-0812">Transmembrane</keyword>
<accession>A0A286IFH9</accession>
<feature type="transmembrane region" description="Helical" evidence="8">
    <location>
        <begin position="141"/>
        <end position="167"/>
    </location>
</feature>
<dbReference type="RefSeq" id="WP_210421545.1">
    <property type="nucleotide sequence ID" value="NZ_OCPC01000006.1"/>
</dbReference>
<feature type="domain" description="ArnT-like N-terminal" evidence="9">
    <location>
        <begin position="50"/>
        <end position="262"/>
    </location>
</feature>
<sequence>MAAIEPEATGFEPESAVRKMSGFSLKPAERRALLTILCALLAVRILAMFWYPFVDSTEARYAEIARKMLETGDWITPQFDYGVPFWGKPPLHTWMSALGMKIFGVSHFGARFLFLIASLGLLAVCYVWVRKLRGHDLALVAIAVMASAGLFYGASAFVVTDMAMVLGTTMSMAGFYACLADKSSHRVWGYLFFAGLAVGLLAKGPVAVVLTGIPIFLWVVIGNRWRQLLRLPWITGTLLTGLIALPWYLLAEAKTPGFLNYFIIGEHYKRFLETGWQGDLYGSAHARAKGMIWVYGFIAFLPWVLFAPALATRGRQVLEIFRKDRTGWHSYLLAWTLSPLILFTPAANILPAYVLPGIPAAAILLVSVWAGIFGQPGRKTRAWVAVSMIGVAVVVFGLTTVAFFFPNTLNVRSERELVQKALETSPDIAINYWGDRSYSAEFYTQGRLRYIADSATLEALKSNDVRDALAVYSHDIPRLKDRLEAGFVDLGRFNRRHLFVEPPLQ</sequence>
<evidence type="ECO:0000256" key="6">
    <source>
        <dbReference type="ARBA" id="ARBA00022989"/>
    </source>
</evidence>
<feature type="transmembrane region" description="Helical" evidence="8">
    <location>
        <begin position="384"/>
        <end position="405"/>
    </location>
</feature>
<protein>
    <submittedName>
        <fullName evidence="10">4-amino-4-deoxy-L-arabinose transferase-like glycosyltransferase</fullName>
    </submittedName>
</protein>
<keyword evidence="11" id="KW-1185">Reference proteome</keyword>
<feature type="transmembrane region" description="Helical" evidence="8">
    <location>
        <begin position="187"/>
        <end position="219"/>
    </location>
</feature>
<keyword evidence="7 8" id="KW-0472">Membrane</keyword>
<dbReference type="InterPro" id="IPR003342">
    <property type="entry name" value="ArnT-like_N"/>
</dbReference>
<dbReference type="EMBL" id="OCPC01000006">
    <property type="protein sequence ID" value="SOE18860.1"/>
    <property type="molecule type" value="Genomic_DNA"/>
</dbReference>
<dbReference type="Pfam" id="PF02366">
    <property type="entry name" value="PMT"/>
    <property type="match status" value="1"/>
</dbReference>
<name>A0A286IFH9_9HYPH</name>
<dbReference type="PANTHER" id="PTHR33908">
    <property type="entry name" value="MANNOSYLTRANSFERASE YKCB-RELATED"/>
    <property type="match status" value="1"/>
</dbReference>
<feature type="transmembrane region" description="Helical" evidence="8">
    <location>
        <begin position="353"/>
        <end position="372"/>
    </location>
</feature>
<feature type="transmembrane region" description="Helical" evidence="8">
    <location>
        <begin position="231"/>
        <end position="250"/>
    </location>
</feature>
<evidence type="ECO:0000256" key="2">
    <source>
        <dbReference type="ARBA" id="ARBA00022475"/>
    </source>
</evidence>
<feature type="transmembrane region" description="Helical" evidence="8">
    <location>
        <begin position="32"/>
        <end position="51"/>
    </location>
</feature>
<dbReference type="GO" id="GO:0016763">
    <property type="term" value="F:pentosyltransferase activity"/>
    <property type="evidence" value="ECO:0007669"/>
    <property type="project" value="TreeGrafter"/>
</dbReference>
<dbReference type="GO" id="GO:0009103">
    <property type="term" value="P:lipopolysaccharide biosynthetic process"/>
    <property type="evidence" value="ECO:0007669"/>
    <property type="project" value="UniProtKB-ARBA"/>
</dbReference>